<evidence type="ECO:0000256" key="9">
    <source>
        <dbReference type="ARBA" id="ARBA00023002"/>
    </source>
</evidence>
<dbReference type="EC" id="1.3.3.15" evidence="5 11"/>
<evidence type="ECO:0000256" key="3">
    <source>
        <dbReference type="ARBA" id="ARBA00004744"/>
    </source>
</evidence>
<keyword evidence="8 11" id="KW-0274">FAD</keyword>
<dbReference type="SUPFAM" id="SSF51905">
    <property type="entry name" value="FAD/NAD(P)-binding domain"/>
    <property type="match status" value="1"/>
</dbReference>
<evidence type="ECO:0000313" key="13">
    <source>
        <dbReference type="EMBL" id="KGP90063.1"/>
    </source>
</evidence>
<evidence type="ECO:0000256" key="10">
    <source>
        <dbReference type="ARBA" id="ARBA00023133"/>
    </source>
</evidence>
<accession>A0A0A2UTH7</accession>
<dbReference type="AlphaFoldDB" id="A0A0A2UTH7"/>
<organism evidence="13 14">
    <name type="scientific">Pontibacillus chungwhensis BH030062</name>
    <dbReference type="NCBI Taxonomy" id="1385513"/>
    <lineage>
        <taxon>Bacteria</taxon>
        <taxon>Bacillati</taxon>
        <taxon>Bacillota</taxon>
        <taxon>Bacilli</taxon>
        <taxon>Bacillales</taxon>
        <taxon>Bacillaceae</taxon>
        <taxon>Pontibacillus</taxon>
    </lineage>
</organism>
<comment type="function">
    <text evidence="11">Involved in coproporphyrin-dependent heme b biosynthesis. Catalyzes the oxidation of coproporphyrinogen III to coproporphyrin III.</text>
</comment>
<dbReference type="InterPro" id="IPR036188">
    <property type="entry name" value="FAD/NAD-bd_sf"/>
</dbReference>
<dbReference type="SUPFAM" id="SSF54373">
    <property type="entry name" value="FAD-linked reductases, C-terminal domain"/>
    <property type="match status" value="1"/>
</dbReference>
<comment type="similarity">
    <text evidence="4 11">Belongs to the protoporphyrinogen/coproporphyrinogen oxidase family. Coproporphyrinogen III oxidase subfamily.</text>
</comment>
<dbReference type="GO" id="GO:0006783">
    <property type="term" value="P:heme biosynthetic process"/>
    <property type="evidence" value="ECO:0007669"/>
    <property type="project" value="UniProtKB-UniRule"/>
</dbReference>
<evidence type="ECO:0000256" key="2">
    <source>
        <dbReference type="ARBA" id="ARBA00001974"/>
    </source>
</evidence>
<protein>
    <recommendedName>
        <fullName evidence="6 11">Coproporphyrinogen III oxidase</fullName>
        <ecNumber evidence="5 11">1.3.3.15</ecNumber>
    </recommendedName>
</protein>
<keyword evidence="7 11" id="KW-0285">Flavoprotein</keyword>
<dbReference type="Proteomes" id="UP000030153">
    <property type="component" value="Unassembled WGS sequence"/>
</dbReference>
<dbReference type="OrthoDB" id="9805195at2"/>
<sequence>MSEQKKVVVIGGGITGLSTAYYLQKEAKEHNLPLNVQVLEGSNRLGGMIETEKKEGFTIERGPDSLLARKPSVFRLIDEVGLTSDLVTVSTGKSYVLANEKLHEIPSGSFMGIPVQVRPFVLSSLFSPQGKLRAAGDFIKPKSKPQTDQSLGHFFRNRLGDEVVENLIEPLLSGIYSGDIDNLSLMATFPNFYQLEQKYGGIVRGLQKTVPKPPNKGTRKKPSPFRTLQNGLGSLVEAVSDSLEEGTVQLETSVTQIEKRADGYELKLHNGEVMHADSVIITTPHYAAQSMLSQYSFMDSFKDMPATSVANVAMAFDQSAIQQDINGSGFLVSRNSDYRITACTWTHKKWPHTTPDGKALLRAYVGKPSDQGAVDLSDEEIADIVLQDLNKTMNITQKPEFTVVTRWRDSRAQYTVGHKDRLKQIQADMADELPGVYLAGASYEGLGIPDCIDQGEKAVENVLDYIKSK</sequence>
<evidence type="ECO:0000256" key="8">
    <source>
        <dbReference type="ARBA" id="ARBA00022827"/>
    </source>
</evidence>
<keyword evidence="10 11" id="KW-0350">Heme biosynthesis</keyword>
<gene>
    <name evidence="13" type="ORF">N780_07515</name>
</gene>
<comment type="pathway">
    <text evidence="3 11">Porphyrin-containing compound metabolism; protoheme biosynthesis.</text>
</comment>
<evidence type="ECO:0000256" key="1">
    <source>
        <dbReference type="ARBA" id="ARBA00001755"/>
    </source>
</evidence>
<evidence type="ECO:0000256" key="5">
    <source>
        <dbReference type="ARBA" id="ARBA00012402"/>
    </source>
</evidence>
<keyword evidence="9 11" id="KW-0560">Oxidoreductase</keyword>
<dbReference type="PANTHER" id="PTHR42923:SF3">
    <property type="entry name" value="PROTOPORPHYRINOGEN OXIDASE"/>
    <property type="match status" value="1"/>
</dbReference>
<dbReference type="Gene3D" id="3.90.660.20">
    <property type="entry name" value="Protoporphyrinogen oxidase, mitochondrial, domain 2"/>
    <property type="match status" value="1"/>
</dbReference>
<dbReference type="PANTHER" id="PTHR42923">
    <property type="entry name" value="PROTOPORPHYRINOGEN OXIDASE"/>
    <property type="match status" value="1"/>
</dbReference>
<evidence type="ECO:0000256" key="7">
    <source>
        <dbReference type="ARBA" id="ARBA00022630"/>
    </source>
</evidence>
<name>A0A0A2UTH7_9BACI</name>
<dbReference type="NCBIfam" id="TIGR00562">
    <property type="entry name" value="proto_IX_ox"/>
    <property type="match status" value="1"/>
</dbReference>
<evidence type="ECO:0000313" key="14">
    <source>
        <dbReference type="Proteomes" id="UP000030153"/>
    </source>
</evidence>
<dbReference type="InterPro" id="IPR002937">
    <property type="entry name" value="Amino_oxidase"/>
</dbReference>
<dbReference type="InterPro" id="IPR050464">
    <property type="entry name" value="Zeta_carotene_desat/Oxidored"/>
</dbReference>
<comment type="cofactor">
    <cofactor evidence="2 11">
        <name>FAD</name>
        <dbReference type="ChEBI" id="CHEBI:57692"/>
    </cofactor>
</comment>
<keyword evidence="11" id="KW-0963">Cytoplasm</keyword>
<keyword evidence="14" id="KW-1185">Reference proteome</keyword>
<dbReference type="EMBL" id="AVBG01000017">
    <property type="protein sequence ID" value="KGP90063.1"/>
    <property type="molecule type" value="Genomic_DNA"/>
</dbReference>
<dbReference type="Pfam" id="PF01593">
    <property type="entry name" value="Amino_oxidase"/>
    <property type="match status" value="1"/>
</dbReference>
<dbReference type="UniPathway" id="UPA00252"/>
<proteinExistence type="inferred from homology"/>
<dbReference type="GO" id="GO:0005737">
    <property type="term" value="C:cytoplasm"/>
    <property type="evidence" value="ECO:0007669"/>
    <property type="project" value="UniProtKB-SubCell"/>
</dbReference>
<comment type="caution">
    <text evidence="13">The sequence shown here is derived from an EMBL/GenBank/DDBJ whole genome shotgun (WGS) entry which is preliminary data.</text>
</comment>
<comment type="subcellular location">
    <subcellularLocation>
        <location evidence="11">Cytoplasm</location>
    </subcellularLocation>
</comment>
<reference evidence="13 14" key="1">
    <citation type="submission" date="2013-08" db="EMBL/GenBank/DDBJ databases">
        <title>Genome of Pontibacillus chungwhensis.</title>
        <authorList>
            <person name="Wang Q."/>
            <person name="Wang G."/>
        </authorList>
    </citation>
    <scope>NUCLEOTIDE SEQUENCE [LARGE SCALE GENOMIC DNA]</scope>
    <source>
        <strain evidence="13 14">BH030062</strain>
    </source>
</reference>
<evidence type="ECO:0000259" key="12">
    <source>
        <dbReference type="Pfam" id="PF01593"/>
    </source>
</evidence>
<evidence type="ECO:0000256" key="4">
    <source>
        <dbReference type="ARBA" id="ARBA00008310"/>
    </source>
</evidence>
<evidence type="ECO:0000256" key="11">
    <source>
        <dbReference type="RuleBase" id="RU364052"/>
    </source>
</evidence>
<dbReference type="STRING" id="1385513.N780_07515"/>
<dbReference type="NCBIfam" id="NF008845">
    <property type="entry name" value="PRK11883.1-5"/>
    <property type="match status" value="1"/>
</dbReference>
<dbReference type="InterPro" id="IPR004572">
    <property type="entry name" value="Protoporphyrinogen_oxidase"/>
</dbReference>
<dbReference type="GO" id="GO:0004729">
    <property type="term" value="F:oxygen-dependent protoporphyrinogen oxidase activity"/>
    <property type="evidence" value="ECO:0007669"/>
    <property type="project" value="UniProtKB-UniRule"/>
</dbReference>
<dbReference type="Gene3D" id="1.10.3110.10">
    <property type="entry name" value="protoporphyrinogen ix oxidase, domain 3"/>
    <property type="match status" value="1"/>
</dbReference>
<evidence type="ECO:0000256" key="6">
    <source>
        <dbReference type="ARBA" id="ARBA00019046"/>
    </source>
</evidence>
<dbReference type="Gene3D" id="3.50.50.60">
    <property type="entry name" value="FAD/NAD(P)-binding domain"/>
    <property type="match status" value="1"/>
</dbReference>
<dbReference type="RefSeq" id="WP_036786890.1">
    <property type="nucleotide sequence ID" value="NZ_AVBG01000017.1"/>
</dbReference>
<dbReference type="eggNOG" id="COG1232">
    <property type="taxonomic scope" value="Bacteria"/>
</dbReference>
<feature type="domain" description="Amine oxidase" evidence="12">
    <location>
        <begin position="14"/>
        <end position="463"/>
    </location>
</feature>
<comment type="catalytic activity">
    <reaction evidence="1">
        <text>coproporphyrinogen III + 3 O2 = coproporphyrin III + 3 H2O2</text>
        <dbReference type="Rhea" id="RHEA:43436"/>
        <dbReference type="ChEBI" id="CHEBI:15379"/>
        <dbReference type="ChEBI" id="CHEBI:16240"/>
        <dbReference type="ChEBI" id="CHEBI:57309"/>
        <dbReference type="ChEBI" id="CHEBI:131725"/>
        <dbReference type="EC" id="1.3.3.15"/>
    </reaction>
    <physiologicalReaction direction="left-to-right" evidence="1">
        <dbReference type="Rhea" id="RHEA:43437"/>
    </physiologicalReaction>
</comment>